<dbReference type="STRING" id="62324.A0A4Y0BMQ0"/>
<dbReference type="EnsemblMetazoa" id="AFUN020746-RB">
    <property type="protein sequence ID" value="AFUN020746-PB"/>
    <property type="gene ID" value="AFUN020746"/>
</dbReference>
<evidence type="ECO:0000256" key="2">
    <source>
        <dbReference type="SAM" id="SignalP"/>
    </source>
</evidence>
<feature type="signal peptide" evidence="2">
    <location>
        <begin position="1"/>
        <end position="36"/>
    </location>
</feature>
<dbReference type="PROSITE" id="PS51257">
    <property type="entry name" value="PROKAR_LIPOPROTEIN"/>
    <property type="match status" value="1"/>
</dbReference>
<sequence>MAPIRNRPSTLQALRLVRAMALVFVIATLLATSCTADEAVTDLEMRCQNVQCYSDCPSDSFLVNPLDANDAKEDETEPSETSTIPSDAAGRVRRAIAMNNHAHGPIKIIPIALQFFYPNNLQPQRRLKRDIDPTELVEAAMDYSESEPHLQDLCCPKCVCQPCPELPSCPPNFKLTIDPHEQTGQPGKCCPSYQCEPLNQCHSKKHQAYYQDNEIWQETACTTCRCEAGLPRCEMPACKPLNCEHQIRLPDRCCPVCDAEKSIFCEDHNCELRCRNGYERRGACALCRCVQPSANTTDPTTPDDKTTETTALVANFTSADGTTTHDIASKGELDADEGLFNRLPNFVWFLVIILAILSASIILFRMVTVECLKKGLKMLFTCNQIPQRKSAYNRVSSTVPVTAPANGTAANSMA</sequence>
<dbReference type="VEuPathDB" id="VectorBase:AFUN020746"/>
<proteinExistence type="predicted"/>
<dbReference type="PROSITE" id="PS50184">
    <property type="entry name" value="VWFC_2"/>
    <property type="match status" value="1"/>
</dbReference>
<dbReference type="Pfam" id="PF23334">
    <property type="entry name" value="VWC2L_2nd"/>
    <property type="match status" value="1"/>
</dbReference>
<dbReference type="EnsemblMetazoa" id="AFUN020746-RA">
    <property type="protein sequence ID" value="AFUN020746-PA"/>
    <property type="gene ID" value="AFUN020746"/>
</dbReference>
<keyword evidence="2" id="KW-0732">Signal</keyword>
<feature type="transmembrane region" description="Helical" evidence="1">
    <location>
        <begin position="346"/>
        <end position="368"/>
    </location>
</feature>
<evidence type="ECO:0000313" key="4">
    <source>
        <dbReference type="EnsemblMetazoa" id="AFUN020746-PB"/>
    </source>
</evidence>
<keyword evidence="1" id="KW-1133">Transmembrane helix</keyword>
<keyword evidence="1" id="KW-0812">Transmembrane</keyword>
<organism evidence="4">
    <name type="scientific">Anopheles funestus</name>
    <name type="common">African malaria mosquito</name>
    <dbReference type="NCBI Taxonomy" id="62324"/>
    <lineage>
        <taxon>Eukaryota</taxon>
        <taxon>Metazoa</taxon>
        <taxon>Ecdysozoa</taxon>
        <taxon>Arthropoda</taxon>
        <taxon>Hexapoda</taxon>
        <taxon>Insecta</taxon>
        <taxon>Pterygota</taxon>
        <taxon>Neoptera</taxon>
        <taxon>Endopterygota</taxon>
        <taxon>Diptera</taxon>
        <taxon>Nematocera</taxon>
        <taxon>Culicoidea</taxon>
        <taxon>Culicidae</taxon>
        <taxon>Anophelinae</taxon>
        <taxon>Anopheles</taxon>
    </lineage>
</organism>
<dbReference type="AlphaFoldDB" id="A0A4Y0BMQ0"/>
<protein>
    <submittedName>
        <fullName evidence="4">VWFC domain-containing protein</fullName>
    </submittedName>
</protein>
<dbReference type="SMART" id="SM00214">
    <property type="entry name" value="VWC"/>
    <property type="match status" value="1"/>
</dbReference>
<feature type="domain" description="VWFC" evidence="3">
    <location>
        <begin position="199"/>
        <end position="258"/>
    </location>
</feature>
<dbReference type="InterPro" id="IPR001007">
    <property type="entry name" value="VWF_dom"/>
</dbReference>
<evidence type="ECO:0000256" key="1">
    <source>
        <dbReference type="SAM" id="Phobius"/>
    </source>
</evidence>
<name>A0A4Y0BMQ0_ANOFN</name>
<dbReference type="VEuPathDB" id="VectorBase:AFUN2_003321"/>
<dbReference type="Gene3D" id="6.20.200.20">
    <property type="match status" value="1"/>
</dbReference>
<accession>A0A4Y0BMQ0</accession>
<reference evidence="4" key="1">
    <citation type="submission" date="2020-05" db="UniProtKB">
        <authorList>
            <consortium name="EnsemblMetazoa"/>
        </authorList>
    </citation>
    <scope>IDENTIFICATION</scope>
    <source>
        <strain evidence="4">FUMOZ</strain>
    </source>
</reference>
<feature type="chain" id="PRO_5041550099" evidence="2">
    <location>
        <begin position="37"/>
        <end position="414"/>
    </location>
</feature>
<dbReference type="SUPFAM" id="SSF57603">
    <property type="entry name" value="FnI-like domain"/>
    <property type="match status" value="1"/>
</dbReference>
<evidence type="ECO:0000259" key="3">
    <source>
        <dbReference type="PROSITE" id="PS50184"/>
    </source>
</evidence>
<keyword evidence="1" id="KW-0472">Membrane</keyword>